<dbReference type="InterPro" id="IPR014729">
    <property type="entry name" value="Rossmann-like_a/b/a_fold"/>
</dbReference>
<dbReference type="InterPro" id="IPR051599">
    <property type="entry name" value="Cell_Envelope_Assoc"/>
</dbReference>
<dbReference type="Gene3D" id="3.40.50.620">
    <property type="entry name" value="HUPs"/>
    <property type="match status" value="1"/>
</dbReference>
<dbReference type="PANTHER" id="PTHR30336:SF4">
    <property type="entry name" value="ENVELOPE BIOGENESIS FACTOR ELYC"/>
    <property type="match status" value="1"/>
</dbReference>
<dbReference type="GO" id="GO:0005886">
    <property type="term" value="C:plasma membrane"/>
    <property type="evidence" value="ECO:0007669"/>
    <property type="project" value="TreeGrafter"/>
</dbReference>
<keyword evidence="1" id="KW-0812">Transmembrane</keyword>
<feature type="transmembrane region" description="Helical" evidence="1">
    <location>
        <begin position="6"/>
        <end position="27"/>
    </location>
</feature>
<gene>
    <name evidence="3" type="ORF">CXB77_07525</name>
</gene>
<dbReference type="CDD" id="cd06259">
    <property type="entry name" value="YdcF-like"/>
    <property type="match status" value="1"/>
</dbReference>
<feature type="domain" description="DUF218" evidence="2">
    <location>
        <begin position="76"/>
        <end position="242"/>
    </location>
</feature>
<comment type="caution">
    <text evidence="3">The sequence shown here is derived from an EMBL/GenBank/DDBJ whole genome shotgun (WGS) entry which is preliminary data.</text>
</comment>
<dbReference type="PANTHER" id="PTHR30336">
    <property type="entry name" value="INNER MEMBRANE PROTEIN, PROBABLE PERMEASE"/>
    <property type="match status" value="1"/>
</dbReference>
<accession>A0A2S7XSL2</accession>
<dbReference type="EMBL" id="PPGH01000034">
    <property type="protein sequence ID" value="PQJ96739.1"/>
    <property type="molecule type" value="Genomic_DNA"/>
</dbReference>
<dbReference type="Pfam" id="PF02698">
    <property type="entry name" value="DUF218"/>
    <property type="match status" value="1"/>
</dbReference>
<evidence type="ECO:0000259" key="2">
    <source>
        <dbReference type="Pfam" id="PF02698"/>
    </source>
</evidence>
<reference evidence="3 4" key="1">
    <citation type="submission" date="2018-01" db="EMBL/GenBank/DDBJ databases">
        <title>The complete genome sequence of Chromatium okenii LaCa, a purple sulfur bacterium with a turbulent life.</title>
        <authorList>
            <person name="Luedin S.M."/>
            <person name="Liechti N."/>
            <person name="Storelli N."/>
            <person name="Danza F."/>
            <person name="Wittwer M."/>
            <person name="Pothier J.F."/>
            <person name="Tonolla M.A."/>
        </authorList>
    </citation>
    <scope>NUCLEOTIDE SEQUENCE [LARGE SCALE GENOMIC DNA]</scope>
    <source>
        <strain evidence="3 4">LaCa</strain>
    </source>
</reference>
<dbReference type="OrthoDB" id="9809813at2"/>
<dbReference type="AlphaFoldDB" id="A0A2S7XSL2"/>
<dbReference type="GO" id="GO:0043164">
    <property type="term" value="P:Gram-negative-bacterium-type cell wall biogenesis"/>
    <property type="evidence" value="ECO:0007669"/>
    <property type="project" value="TreeGrafter"/>
</dbReference>
<sequence>MSYSVIKSLLLPPGILILLFITAFLLVRGVLGRLVLFAALSIFTLMTLSPVATLLMEPLELYPALGIAMPIPSAAQAIVILSSGRITNAPEYGGDTLDDLSLRRVRYGALLQRQTGLPLYVSGGKLPTEAQPLAELIAEVLRTDYGITVAGMESNSQTTWENAEYTAQLLKPAGITHILLVSDAWHLPRAVEAFANTGLTVTPAPTGFVHHPGWQQELTYRNWLPSARAFQLSYYAIHEHLGRVWYQIRSWQQGAPAPAAEV</sequence>
<name>A0A2S7XSL2_9GAMM</name>
<dbReference type="GO" id="GO:0000270">
    <property type="term" value="P:peptidoglycan metabolic process"/>
    <property type="evidence" value="ECO:0007669"/>
    <property type="project" value="TreeGrafter"/>
</dbReference>
<protein>
    <submittedName>
        <fullName evidence="3">YdcF family protein</fullName>
    </submittedName>
</protein>
<organism evidence="3 4">
    <name type="scientific">Chromatium okenii</name>
    <dbReference type="NCBI Taxonomy" id="61644"/>
    <lineage>
        <taxon>Bacteria</taxon>
        <taxon>Pseudomonadati</taxon>
        <taxon>Pseudomonadota</taxon>
        <taxon>Gammaproteobacteria</taxon>
        <taxon>Chromatiales</taxon>
        <taxon>Chromatiaceae</taxon>
        <taxon>Chromatium</taxon>
    </lineage>
</organism>
<evidence type="ECO:0000256" key="1">
    <source>
        <dbReference type="SAM" id="Phobius"/>
    </source>
</evidence>
<feature type="transmembrane region" description="Helical" evidence="1">
    <location>
        <begin position="34"/>
        <end position="55"/>
    </location>
</feature>
<evidence type="ECO:0000313" key="4">
    <source>
        <dbReference type="Proteomes" id="UP000239936"/>
    </source>
</evidence>
<proteinExistence type="predicted"/>
<evidence type="ECO:0000313" key="3">
    <source>
        <dbReference type="EMBL" id="PQJ96739.1"/>
    </source>
</evidence>
<dbReference type="Proteomes" id="UP000239936">
    <property type="component" value="Unassembled WGS sequence"/>
</dbReference>
<keyword evidence="4" id="KW-1185">Reference proteome</keyword>
<keyword evidence="1" id="KW-0472">Membrane</keyword>
<dbReference type="InterPro" id="IPR003848">
    <property type="entry name" value="DUF218"/>
</dbReference>
<keyword evidence="1" id="KW-1133">Transmembrane helix</keyword>